<name>A0A5B9PD05_9BACT</name>
<evidence type="ECO:0000313" key="2">
    <source>
        <dbReference type="Proteomes" id="UP000322214"/>
    </source>
</evidence>
<organism evidence="1 2">
    <name type="scientific">Mariniblastus fucicola</name>
    <dbReference type="NCBI Taxonomy" id="980251"/>
    <lineage>
        <taxon>Bacteria</taxon>
        <taxon>Pseudomonadati</taxon>
        <taxon>Planctomycetota</taxon>
        <taxon>Planctomycetia</taxon>
        <taxon>Pirellulales</taxon>
        <taxon>Pirellulaceae</taxon>
        <taxon>Mariniblastus</taxon>
    </lineage>
</organism>
<gene>
    <name evidence="1" type="ORF">MFFC18_41550</name>
</gene>
<accession>A0A5B9PD05</accession>
<keyword evidence="2" id="KW-1185">Reference proteome</keyword>
<dbReference type="Proteomes" id="UP000322214">
    <property type="component" value="Chromosome"/>
</dbReference>
<evidence type="ECO:0000313" key="1">
    <source>
        <dbReference type="EMBL" id="QEG24238.1"/>
    </source>
</evidence>
<proteinExistence type="predicted"/>
<dbReference type="RefSeq" id="WP_202907518.1">
    <property type="nucleotide sequence ID" value="NZ_CP042912.1"/>
</dbReference>
<dbReference type="EMBL" id="CP042912">
    <property type="protein sequence ID" value="QEG24238.1"/>
    <property type="molecule type" value="Genomic_DNA"/>
</dbReference>
<dbReference type="AlphaFoldDB" id="A0A5B9PD05"/>
<sequence>MQMTGWKPIPPLVTDLTTTTIMQTGATETKLTQSQWQRLADDYANEVSQWTVPFRQRRRKGKSHPVDDFLFVYYRYSSGQLEHWHPGANVRLECPGGVPNHFSDRHYRKESEIVFADPTLMDEKSFQRLRWTAELLRQTESRKGNFSCLGLHEWAMVYRGHEVRHEKTTPLRLPQAEIDAIVESRPLTCTHFDAFRFYAIDAKPLNRIEPTLESRPDLEQPGCIHANMDLYKWAFKAMPWIGSEFLLRCFRLALFAREIDMRASPYDLSSYGDYEPILIETAQGRAQYEQAQREVADRAAPLRSELADRIESLVALANR</sequence>
<reference evidence="1 2" key="1">
    <citation type="submission" date="2019-08" db="EMBL/GenBank/DDBJ databases">
        <title>Deep-cultivation of Planctomycetes and their phenomic and genomic characterization uncovers novel biology.</title>
        <authorList>
            <person name="Wiegand S."/>
            <person name="Jogler M."/>
            <person name="Boedeker C."/>
            <person name="Pinto D."/>
            <person name="Vollmers J."/>
            <person name="Rivas-Marin E."/>
            <person name="Kohn T."/>
            <person name="Peeters S.H."/>
            <person name="Heuer A."/>
            <person name="Rast P."/>
            <person name="Oberbeckmann S."/>
            <person name="Bunk B."/>
            <person name="Jeske O."/>
            <person name="Meyerdierks A."/>
            <person name="Storesund J.E."/>
            <person name="Kallscheuer N."/>
            <person name="Luecker S."/>
            <person name="Lage O.M."/>
            <person name="Pohl T."/>
            <person name="Merkel B.J."/>
            <person name="Hornburger P."/>
            <person name="Mueller R.-W."/>
            <person name="Bruemmer F."/>
            <person name="Labrenz M."/>
            <person name="Spormann A.M."/>
            <person name="Op den Camp H."/>
            <person name="Overmann J."/>
            <person name="Amann R."/>
            <person name="Jetten M.S.M."/>
            <person name="Mascher T."/>
            <person name="Medema M.H."/>
            <person name="Devos D.P."/>
            <person name="Kaster A.-K."/>
            <person name="Ovreas L."/>
            <person name="Rohde M."/>
            <person name="Galperin M.Y."/>
            <person name="Jogler C."/>
        </authorList>
    </citation>
    <scope>NUCLEOTIDE SEQUENCE [LARGE SCALE GENOMIC DNA]</scope>
    <source>
        <strain evidence="1 2">FC18</strain>
    </source>
</reference>
<evidence type="ECO:0008006" key="3">
    <source>
        <dbReference type="Google" id="ProtNLM"/>
    </source>
</evidence>
<protein>
    <recommendedName>
        <fullName evidence="3">3-methyladenine DNA glycosylase</fullName>
    </recommendedName>
</protein>
<dbReference type="STRING" id="980251.GCA_001642875_00731"/>
<dbReference type="KEGG" id="mff:MFFC18_41550"/>